<dbReference type="PANTHER" id="PTHR30273">
    <property type="entry name" value="PERIPLASMIC SIGNAL SENSOR AND SIGMA FACTOR ACTIVATOR FECR-RELATED"/>
    <property type="match status" value="1"/>
</dbReference>
<dbReference type="Pfam" id="PF16220">
    <property type="entry name" value="DUF4880"/>
    <property type="match status" value="1"/>
</dbReference>
<dbReference type="Gene3D" id="2.60.120.1440">
    <property type="match status" value="1"/>
</dbReference>
<evidence type="ECO:0000259" key="2">
    <source>
        <dbReference type="Pfam" id="PF04773"/>
    </source>
</evidence>
<evidence type="ECO:0000313" key="4">
    <source>
        <dbReference type="EMBL" id="SHF70364.1"/>
    </source>
</evidence>
<keyword evidence="1" id="KW-1133">Transmembrane helix</keyword>
<accession>A0A1M5DU06</accession>
<dbReference type="GO" id="GO:0016989">
    <property type="term" value="F:sigma factor antagonist activity"/>
    <property type="evidence" value="ECO:0007669"/>
    <property type="project" value="TreeGrafter"/>
</dbReference>
<organism evidence="4 5">
    <name type="scientific">Lampropedia hyalina DSM 16112</name>
    <dbReference type="NCBI Taxonomy" id="1122156"/>
    <lineage>
        <taxon>Bacteria</taxon>
        <taxon>Pseudomonadati</taxon>
        <taxon>Pseudomonadota</taxon>
        <taxon>Betaproteobacteria</taxon>
        <taxon>Burkholderiales</taxon>
        <taxon>Comamonadaceae</taxon>
        <taxon>Lampropedia</taxon>
    </lineage>
</organism>
<dbReference type="InterPro" id="IPR012373">
    <property type="entry name" value="Ferrdict_sens_TM"/>
</dbReference>
<keyword evidence="5" id="KW-1185">Reference proteome</keyword>
<dbReference type="EMBL" id="FQUZ01000036">
    <property type="protein sequence ID" value="SHF70364.1"/>
    <property type="molecule type" value="Genomic_DNA"/>
</dbReference>
<evidence type="ECO:0000313" key="5">
    <source>
        <dbReference type="Proteomes" id="UP000184327"/>
    </source>
</evidence>
<keyword evidence="1" id="KW-0472">Membrane</keyword>
<dbReference type="STRING" id="1122156.SAMN02745117_02460"/>
<evidence type="ECO:0000259" key="3">
    <source>
        <dbReference type="Pfam" id="PF16220"/>
    </source>
</evidence>
<dbReference type="Proteomes" id="UP000184327">
    <property type="component" value="Unassembled WGS sequence"/>
</dbReference>
<dbReference type="PIRSF" id="PIRSF018266">
    <property type="entry name" value="FecR"/>
    <property type="match status" value="1"/>
</dbReference>
<name>A0A1M5DU06_9BURK</name>
<dbReference type="Pfam" id="PF04773">
    <property type="entry name" value="FecR"/>
    <property type="match status" value="1"/>
</dbReference>
<dbReference type="AlphaFoldDB" id="A0A1M5DU06"/>
<dbReference type="OrthoDB" id="1100567at2"/>
<dbReference type="InterPro" id="IPR006860">
    <property type="entry name" value="FecR"/>
</dbReference>
<proteinExistence type="predicted"/>
<sequence length="324" mass="35673">MADTSATRPSAIDPTILNQAADWLVLLQSGEATEQDLAKLSQWCQQSPAHEAAWQRAESVSSTFRQVPAQVGQDTLARLPRHNRRKLLGLLAIAAPTGWLLWHYRHWLQRADYQTATGEQQTIELADGSQLVLNTETRVNIAFTQTQRAITLLAGEIMLTTGKDAALPAGQPTRPLTVLTEHGSLQPIGTRFAIRHFDDYTQVSVFEGAVQVQPAQSSQIATVPARQQLRFTATELQTPQAAEATSSLWTNGMLLAQDMRLGDLIAELARYQRGLLRCDPEVAQLLVSGAFPVNDIAASLRVLEKSLPVRIARPAPYWTTVKAR</sequence>
<gene>
    <name evidence="4" type="ORF">SAMN02745117_02460</name>
</gene>
<feature type="transmembrane region" description="Helical" evidence="1">
    <location>
        <begin position="87"/>
        <end position="104"/>
    </location>
</feature>
<protein>
    <submittedName>
        <fullName evidence="4">FecR family protein</fullName>
    </submittedName>
</protein>
<feature type="domain" description="FecR N-terminal" evidence="3">
    <location>
        <begin position="19"/>
        <end position="59"/>
    </location>
</feature>
<keyword evidence="1" id="KW-0812">Transmembrane</keyword>
<dbReference type="PANTHER" id="PTHR30273:SF2">
    <property type="entry name" value="PROTEIN FECR"/>
    <property type="match status" value="1"/>
</dbReference>
<reference evidence="4 5" key="1">
    <citation type="submission" date="2016-11" db="EMBL/GenBank/DDBJ databases">
        <authorList>
            <person name="Jaros S."/>
            <person name="Januszkiewicz K."/>
            <person name="Wedrychowicz H."/>
        </authorList>
    </citation>
    <scope>NUCLEOTIDE SEQUENCE [LARGE SCALE GENOMIC DNA]</scope>
    <source>
        <strain evidence="4 5">DSM 16112</strain>
    </source>
</reference>
<evidence type="ECO:0000256" key="1">
    <source>
        <dbReference type="SAM" id="Phobius"/>
    </source>
</evidence>
<dbReference type="RefSeq" id="WP_073356969.1">
    <property type="nucleotide sequence ID" value="NZ_FQUZ01000036.1"/>
</dbReference>
<dbReference type="InterPro" id="IPR032623">
    <property type="entry name" value="FecR_N"/>
</dbReference>
<feature type="domain" description="FecR protein" evidence="2">
    <location>
        <begin position="112"/>
        <end position="211"/>
    </location>
</feature>